<dbReference type="OrthoDB" id="1735038at2759"/>
<dbReference type="RefSeq" id="XP_004360863.1">
    <property type="nucleotide sequence ID" value="XM_004360806.1"/>
</dbReference>
<reference evidence="7" key="1">
    <citation type="journal article" date="2011" name="Genome Res.">
        <title>Phylogeny-wide analysis of social amoeba genomes highlights ancient origins for complex intercellular communication.</title>
        <authorList>
            <person name="Heidel A.J."/>
            <person name="Lawal H.M."/>
            <person name="Felder M."/>
            <person name="Schilde C."/>
            <person name="Helps N.R."/>
            <person name="Tunggal B."/>
            <person name="Rivero F."/>
            <person name="John U."/>
            <person name="Schleicher M."/>
            <person name="Eichinger L."/>
            <person name="Platzer M."/>
            <person name="Noegel A.A."/>
            <person name="Schaap P."/>
            <person name="Gloeckner G."/>
        </authorList>
    </citation>
    <scope>NUCLEOTIDE SEQUENCE [LARGE SCALE GENOMIC DNA]</scope>
    <source>
        <strain evidence="7">SH3</strain>
    </source>
</reference>
<evidence type="ECO:0000256" key="3">
    <source>
        <dbReference type="ARBA" id="ARBA00022729"/>
    </source>
</evidence>
<keyword evidence="5" id="KW-0325">Glycoprotein</keyword>
<evidence type="ECO:0000256" key="5">
    <source>
        <dbReference type="ARBA" id="ARBA00023180"/>
    </source>
</evidence>
<accession>F4PNF9</accession>
<keyword evidence="4" id="KW-0378">Hydrolase</keyword>
<keyword evidence="7" id="KW-1185">Reference proteome</keyword>
<dbReference type="PANTHER" id="PTHR11010:SF117">
    <property type="entry name" value="SERINE PROTEASE 16"/>
    <property type="match status" value="1"/>
</dbReference>
<dbReference type="Gene3D" id="1.20.120.980">
    <property type="entry name" value="Serine carboxypeptidase S28, SKS domain"/>
    <property type="match status" value="1"/>
</dbReference>
<dbReference type="OMA" id="HYAEHFG"/>
<keyword evidence="3" id="KW-0732">Signal</keyword>
<dbReference type="InterPro" id="IPR008758">
    <property type="entry name" value="Peptidase_S28"/>
</dbReference>
<dbReference type="GO" id="GO:0006508">
    <property type="term" value="P:proteolysis"/>
    <property type="evidence" value="ECO:0007669"/>
    <property type="project" value="UniProtKB-KW"/>
</dbReference>
<evidence type="ECO:0000256" key="2">
    <source>
        <dbReference type="ARBA" id="ARBA00022670"/>
    </source>
</evidence>
<evidence type="ECO:0000313" key="6">
    <source>
        <dbReference type="EMBL" id="EGG23012.1"/>
    </source>
</evidence>
<dbReference type="PANTHER" id="PTHR11010">
    <property type="entry name" value="PROTEASE S28 PRO-X CARBOXYPEPTIDASE-RELATED"/>
    <property type="match status" value="1"/>
</dbReference>
<dbReference type="InterPro" id="IPR029058">
    <property type="entry name" value="AB_hydrolase_fold"/>
</dbReference>
<dbReference type="Proteomes" id="UP000007797">
    <property type="component" value="Unassembled WGS sequence"/>
</dbReference>
<dbReference type="InterPro" id="IPR042269">
    <property type="entry name" value="Ser_carbopepase_S28_SKS"/>
</dbReference>
<evidence type="ECO:0000256" key="4">
    <source>
        <dbReference type="ARBA" id="ARBA00022801"/>
    </source>
</evidence>
<dbReference type="AlphaFoldDB" id="F4PNF9"/>
<dbReference type="Gene3D" id="3.40.50.1820">
    <property type="entry name" value="alpha/beta hydrolase"/>
    <property type="match status" value="1"/>
</dbReference>
<dbReference type="EMBL" id="GL883008">
    <property type="protein sequence ID" value="EGG23012.1"/>
    <property type="molecule type" value="Genomic_DNA"/>
</dbReference>
<evidence type="ECO:0000313" key="7">
    <source>
        <dbReference type="Proteomes" id="UP000007797"/>
    </source>
</evidence>
<dbReference type="GO" id="GO:0070008">
    <property type="term" value="F:serine-type exopeptidase activity"/>
    <property type="evidence" value="ECO:0007669"/>
    <property type="project" value="InterPro"/>
</dbReference>
<organism evidence="6 7">
    <name type="scientific">Cavenderia fasciculata</name>
    <name type="common">Slime mold</name>
    <name type="synonym">Dictyostelium fasciculatum</name>
    <dbReference type="NCBI Taxonomy" id="261658"/>
    <lineage>
        <taxon>Eukaryota</taxon>
        <taxon>Amoebozoa</taxon>
        <taxon>Evosea</taxon>
        <taxon>Eumycetozoa</taxon>
        <taxon>Dictyostelia</taxon>
        <taxon>Acytosteliales</taxon>
        <taxon>Cavenderiaceae</taxon>
        <taxon>Cavenderia</taxon>
    </lineage>
</organism>
<dbReference type="Pfam" id="PF05577">
    <property type="entry name" value="Peptidase_S28"/>
    <property type="match status" value="1"/>
</dbReference>
<protein>
    <submittedName>
        <fullName evidence="6">Serine protease</fullName>
    </submittedName>
</protein>
<evidence type="ECO:0000256" key="1">
    <source>
        <dbReference type="ARBA" id="ARBA00011079"/>
    </source>
</evidence>
<keyword evidence="2 6" id="KW-0645">Protease</keyword>
<dbReference type="GO" id="GO:0008239">
    <property type="term" value="F:dipeptidyl-peptidase activity"/>
    <property type="evidence" value="ECO:0007669"/>
    <property type="project" value="TreeGrafter"/>
</dbReference>
<gene>
    <name evidence="6" type="ORF">DFA_05142</name>
</gene>
<comment type="similarity">
    <text evidence="1">Belongs to the peptidase S28 family.</text>
</comment>
<dbReference type="SUPFAM" id="SSF53474">
    <property type="entry name" value="alpha/beta-Hydrolases"/>
    <property type="match status" value="1"/>
</dbReference>
<dbReference type="GeneID" id="14875601"/>
<proteinExistence type="inferred from homology"/>
<name>F4PNF9_CACFS</name>
<sequence length="490" mass="54691">MTHYAQLDFCTFSAKAVVICSSAFLAVESMPLRNEQSLVRGLRHRNVMIEQRRSPSPLALWFDQQVDHFDPLNQDTFKQQYFINDTYWRPGGPVFFVLGGEGPISPGYVNGHFVVNTYAQLFDALIVACEHRFYGYSSPHPTLDTKHLHLLTTEQALADYANFRQFIAAKYNTGSSKWISFGGSYSGSLSAWLRLKYPQLIDGAIATSAPVEAQLDFTQYLEVVSASIGPACSAIVKNVTQIVTQMIANGQTSQVESLFNTCDPISSELDIATFMESLTSAVSEIVQYNNDNNNYSFANITTMCDMLSKGNNQLQAFADLNNKYNDFNGDNCTTSSYEKMIGQMQETQVNGPNAATRLWTWQCCTEYAYFQTGQSALQPFSDTLTLDYFIQQCTDTFGPPGYTYQPNIDWIINEYGGKNIQTSQTIFPNGLVDPWHVLGVMNTTSSSVYTITISTGAHCSDLYPPLPTDSDDLVLARRMEIDLISTVIYS</sequence>
<dbReference type="KEGG" id="dfa:DFA_05142"/>
<dbReference type="MEROPS" id="S28.A23"/>